<dbReference type="Gene3D" id="1.10.1060.10">
    <property type="entry name" value="Alpha-helical ferredoxin"/>
    <property type="match status" value="1"/>
</dbReference>
<organism evidence="7 8">
    <name type="scientific">Formimonas warabiya</name>
    <dbReference type="NCBI Taxonomy" id="1761012"/>
    <lineage>
        <taxon>Bacteria</taxon>
        <taxon>Bacillati</taxon>
        <taxon>Bacillota</taxon>
        <taxon>Clostridia</taxon>
        <taxon>Eubacteriales</taxon>
        <taxon>Peptococcaceae</taxon>
        <taxon>Candidatus Formimonas</taxon>
    </lineage>
</organism>
<dbReference type="GO" id="GO:0051539">
    <property type="term" value="F:4 iron, 4 sulfur cluster binding"/>
    <property type="evidence" value="ECO:0007669"/>
    <property type="project" value="UniProtKB-KW"/>
</dbReference>
<dbReference type="PANTHER" id="PTHR43255:SF1">
    <property type="entry name" value="IRON-SULFUR-BINDING OXIDOREDUCTASE FADF-RELATED"/>
    <property type="match status" value="1"/>
</dbReference>
<dbReference type="InterPro" id="IPR036188">
    <property type="entry name" value="FAD/NAD-bd_sf"/>
</dbReference>
<dbReference type="PROSITE" id="PS00198">
    <property type="entry name" value="4FE4S_FER_1"/>
    <property type="match status" value="1"/>
</dbReference>
<evidence type="ECO:0000256" key="1">
    <source>
        <dbReference type="ARBA" id="ARBA00022485"/>
    </source>
</evidence>
<dbReference type="InterPro" id="IPR017900">
    <property type="entry name" value="4Fe4S_Fe_S_CS"/>
</dbReference>
<dbReference type="AlphaFoldDB" id="A0A3G1KXA4"/>
<dbReference type="InterPro" id="IPR051460">
    <property type="entry name" value="HdrC_iron-sulfur_subunit"/>
</dbReference>
<keyword evidence="3" id="KW-0560">Oxidoreductase</keyword>
<dbReference type="GO" id="GO:0016491">
    <property type="term" value="F:oxidoreductase activity"/>
    <property type="evidence" value="ECO:0007669"/>
    <property type="project" value="UniProtKB-KW"/>
</dbReference>
<dbReference type="InterPro" id="IPR017896">
    <property type="entry name" value="4Fe4S_Fe-S-bd"/>
</dbReference>
<evidence type="ECO:0000259" key="6">
    <source>
        <dbReference type="PROSITE" id="PS51379"/>
    </source>
</evidence>
<proteinExistence type="predicted"/>
<dbReference type="Pfam" id="PF13450">
    <property type="entry name" value="NAD_binding_8"/>
    <property type="match status" value="1"/>
</dbReference>
<dbReference type="SUPFAM" id="SSF51905">
    <property type="entry name" value="FAD/NAD(P)-binding domain"/>
    <property type="match status" value="1"/>
</dbReference>
<keyword evidence="2" id="KW-0479">Metal-binding</keyword>
<evidence type="ECO:0000256" key="4">
    <source>
        <dbReference type="ARBA" id="ARBA00023004"/>
    </source>
</evidence>
<dbReference type="KEGG" id="fwa:DCMF_21840"/>
<accession>A0A3G1KXA4</accession>
<keyword evidence="1" id="KW-0004">4Fe-4S</keyword>
<feature type="domain" description="4Fe-4S ferredoxin-type" evidence="6">
    <location>
        <begin position="263"/>
        <end position="292"/>
    </location>
</feature>
<dbReference type="Gene3D" id="3.50.50.60">
    <property type="entry name" value="FAD/NAD(P)-binding domain"/>
    <property type="match status" value="1"/>
</dbReference>
<keyword evidence="8" id="KW-1185">Reference proteome</keyword>
<keyword evidence="4" id="KW-0408">Iron</keyword>
<dbReference type="Pfam" id="PF02754">
    <property type="entry name" value="CCG"/>
    <property type="match status" value="2"/>
</dbReference>
<dbReference type="Pfam" id="PF13183">
    <property type="entry name" value="Fer4_8"/>
    <property type="match status" value="1"/>
</dbReference>
<keyword evidence="5" id="KW-0411">Iron-sulfur</keyword>
<dbReference type="PANTHER" id="PTHR43255">
    <property type="entry name" value="IRON-SULFUR-BINDING OXIDOREDUCTASE FADF-RELATED-RELATED"/>
    <property type="match status" value="1"/>
</dbReference>
<dbReference type="Proteomes" id="UP000323521">
    <property type="component" value="Chromosome"/>
</dbReference>
<name>A0A3G1KXA4_FORW1</name>
<dbReference type="GO" id="GO:0046872">
    <property type="term" value="F:metal ion binding"/>
    <property type="evidence" value="ECO:0007669"/>
    <property type="project" value="UniProtKB-KW"/>
</dbReference>
<evidence type="ECO:0000256" key="3">
    <source>
        <dbReference type="ARBA" id="ARBA00023002"/>
    </source>
</evidence>
<dbReference type="SUPFAM" id="SSF46548">
    <property type="entry name" value="alpha-helical ferredoxin"/>
    <property type="match status" value="1"/>
</dbReference>
<evidence type="ECO:0000313" key="7">
    <source>
        <dbReference type="EMBL" id="ATW27050.1"/>
    </source>
</evidence>
<dbReference type="InterPro" id="IPR004017">
    <property type="entry name" value="Cys_rich_dom"/>
</dbReference>
<dbReference type="NCBIfam" id="NF045663">
    <property type="entry name" value="diclust_near_Sec"/>
    <property type="match status" value="1"/>
</dbReference>
<evidence type="ECO:0000313" key="8">
    <source>
        <dbReference type="Proteomes" id="UP000323521"/>
    </source>
</evidence>
<evidence type="ECO:0000256" key="2">
    <source>
        <dbReference type="ARBA" id="ARBA00022723"/>
    </source>
</evidence>
<dbReference type="InterPro" id="IPR009051">
    <property type="entry name" value="Helical_ferredxn"/>
</dbReference>
<reference evidence="7 8" key="1">
    <citation type="submission" date="2016-10" db="EMBL/GenBank/DDBJ databases">
        <title>Complete Genome Sequence of Peptococcaceae strain DCMF.</title>
        <authorList>
            <person name="Edwards R.J."/>
            <person name="Holland S.I."/>
            <person name="Deshpande N.P."/>
            <person name="Wong Y.K."/>
            <person name="Ertan H."/>
            <person name="Manefield M."/>
            <person name="Russell T.L."/>
            <person name="Lee M.J."/>
        </authorList>
    </citation>
    <scope>NUCLEOTIDE SEQUENCE [LARGE SCALE GENOMIC DNA]</scope>
    <source>
        <strain evidence="7 8">DCMF</strain>
    </source>
</reference>
<dbReference type="GO" id="GO:0005886">
    <property type="term" value="C:plasma membrane"/>
    <property type="evidence" value="ECO:0007669"/>
    <property type="project" value="TreeGrafter"/>
</dbReference>
<evidence type="ECO:0000256" key="5">
    <source>
        <dbReference type="ARBA" id="ARBA00023014"/>
    </source>
</evidence>
<protein>
    <recommendedName>
        <fullName evidence="6">4Fe-4S ferredoxin-type domain-containing protein</fullName>
    </recommendedName>
</protein>
<dbReference type="PROSITE" id="PS51379">
    <property type="entry name" value="4FE4S_FER_2"/>
    <property type="match status" value="1"/>
</dbReference>
<sequence>MDASVSLPELERACIDHATNTAPTRFHIPLKHKKIAIIGAGLTGLSAGLKLASRGYDVAIYEQQERLGGRMHDLLPGEIIQKEIANQFQHLEYKLFSHRKVDRLEDLEFDAALIATGAGGEDFGLLASVNKGSLATSKTGVFMGGNIFGVSPLMSVENGIRAANAMEKFLKVGSMEGYGETYDQKSTCLKLPVVDIGKADLVRPVNQIAYTADEAVKEAKRCLKCDCNFCKASCALLHYFDKFPAKVANDVLGTIYPVDTLTKRAATRMINMCNLCGLCKEVCPEKIDLGELMLTSRKILHQDGVLPPAFHEFWLQDMAFSNGEHARFVSNAPGSGTSDYLFFPGCQLGSSDPAYVEKSYAYLREKIPHTGIMVTCCGAPAEWAGDQNLHGQMVHKIRADWEKMGRPRVVFACPTCMKMFAGHLPEIPGLSLYEIIMQHGLPEGFTVGPSKLSIFDPCSSRYQPAMQKSVRGLAKAAGFALEEINLQANFTQCCGWGGNIYAANPQYAWELAAERTGLGTYPYLTYCANCRDIFAATGKSSRHILDIVFDIHGENRKPPSLTERRNNKVILKQNLSKAIYGGEEKGKKVGLSALKLKISDVLTEKMNKCLILEDDVSKTIMHCEQTGRKLIDAATGYFIGHLQLGAITYWAVYKGEGDSFEVINVYSHRLKIVDGG</sequence>
<gene>
    <name evidence="7" type="ORF">DCMF_21840</name>
</gene>
<dbReference type="EMBL" id="CP017634">
    <property type="protein sequence ID" value="ATW27050.1"/>
    <property type="molecule type" value="Genomic_DNA"/>
</dbReference>